<dbReference type="RefSeq" id="WP_152941021.1">
    <property type="nucleotide sequence ID" value="NZ_CP045488.1"/>
</dbReference>
<protein>
    <submittedName>
        <fullName evidence="1">Uncharacterized protein</fullName>
    </submittedName>
</protein>
<dbReference type="KEGG" id="nas:GCU68_09455"/>
<name>A0A5P9P3U5_9EURY</name>
<reference evidence="1 2" key="1">
    <citation type="journal article" date="2007" name="Int. J. Syst. Evol. Microbiol.">
        <title>Natronorubrum sulfidifaciens sp. nov., an extremely haloalkaliphilic archaeon isolated from Aiding salt lake in Xin-Jiang, China.</title>
        <authorList>
            <person name="Cui H.L."/>
            <person name="Tohty D."/>
            <person name="Liu H.C."/>
            <person name="Liu S.J."/>
            <person name="Oren A."/>
            <person name="Zhou P.J."/>
        </authorList>
    </citation>
    <scope>NUCLEOTIDE SEQUENCE [LARGE SCALE GENOMIC DNA]</scope>
    <source>
        <strain evidence="1 2">7-3</strain>
    </source>
</reference>
<evidence type="ECO:0000313" key="2">
    <source>
        <dbReference type="Proteomes" id="UP000326170"/>
    </source>
</evidence>
<dbReference type="AlphaFoldDB" id="A0A5P9P3U5"/>
<dbReference type="EMBL" id="CP045488">
    <property type="protein sequence ID" value="QFU82736.1"/>
    <property type="molecule type" value="Genomic_DNA"/>
</dbReference>
<dbReference type="OrthoDB" id="199024at2157"/>
<organism evidence="1 2">
    <name type="scientific">Natronorubrum aibiense</name>
    <dbReference type="NCBI Taxonomy" id="348826"/>
    <lineage>
        <taxon>Archaea</taxon>
        <taxon>Methanobacteriati</taxon>
        <taxon>Methanobacteriota</taxon>
        <taxon>Stenosarchaea group</taxon>
        <taxon>Halobacteria</taxon>
        <taxon>Halobacteriales</taxon>
        <taxon>Natrialbaceae</taxon>
        <taxon>Natronorubrum</taxon>
    </lineage>
</organism>
<dbReference type="GeneID" id="42301270"/>
<accession>A0A5P9P3U5</accession>
<sequence>MTSPFQTAVRSTVHHTRRHDAIDRMIDDDERKNLSVIAQLDGLRAEYRRRALEGLATCHASAELETLADESTLEPLLRRQASELA</sequence>
<proteinExistence type="predicted"/>
<dbReference type="Proteomes" id="UP000326170">
    <property type="component" value="Chromosome"/>
</dbReference>
<keyword evidence="2" id="KW-1185">Reference proteome</keyword>
<evidence type="ECO:0000313" key="1">
    <source>
        <dbReference type="EMBL" id="QFU82736.1"/>
    </source>
</evidence>
<gene>
    <name evidence="1" type="ORF">GCU68_09455</name>
</gene>